<dbReference type="Pfam" id="PF00069">
    <property type="entry name" value="Pkinase"/>
    <property type="match status" value="1"/>
</dbReference>
<dbReference type="PROSITE" id="PS00108">
    <property type="entry name" value="PROTEIN_KINASE_ST"/>
    <property type="match status" value="1"/>
</dbReference>
<dbReference type="EMBL" id="JI168894">
    <property type="protein sequence ID" value="ADY43511.1"/>
    <property type="molecule type" value="mRNA"/>
</dbReference>
<dbReference type="SUPFAM" id="SSF48371">
    <property type="entry name" value="ARM repeat"/>
    <property type="match status" value="1"/>
</dbReference>
<evidence type="ECO:0000256" key="2">
    <source>
        <dbReference type="ARBA" id="ARBA00022679"/>
    </source>
</evidence>
<evidence type="ECO:0000259" key="8">
    <source>
        <dbReference type="PROSITE" id="PS50011"/>
    </source>
</evidence>
<protein>
    <submittedName>
        <fullName evidence="9">Serine/threonine-protein kinase</fullName>
    </submittedName>
</protein>
<feature type="compositionally biased region" description="Basic and acidic residues" evidence="7">
    <location>
        <begin position="590"/>
        <end position="601"/>
    </location>
</feature>
<dbReference type="InterPro" id="IPR011989">
    <property type="entry name" value="ARM-like"/>
</dbReference>
<dbReference type="GO" id="GO:0005524">
    <property type="term" value="F:ATP binding"/>
    <property type="evidence" value="ECO:0007669"/>
    <property type="project" value="UniProtKB-UniRule"/>
</dbReference>
<dbReference type="PROSITE" id="PS00107">
    <property type="entry name" value="PROTEIN_KINASE_ATP"/>
    <property type="match status" value="1"/>
</dbReference>
<dbReference type="PANTHER" id="PTHR43671">
    <property type="entry name" value="SERINE/THREONINE-PROTEIN KINASE NEK"/>
    <property type="match status" value="1"/>
</dbReference>
<feature type="domain" description="Protein kinase" evidence="8">
    <location>
        <begin position="273"/>
        <end position="543"/>
    </location>
</feature>
<evidence type="ECO:0000313" key="9">
    <source>
        <dbReference type="EMBL" id="ADY43511.1"/>
    </source>
</evidence>
<feature type="region of interest" description="Disordered" evidence="7">
    <location>
        <begin position="561"/>
        <end position="618"/>
    </location>
</feature>
<dbReference type="InterPro" id="IPR016024">
    <property type="entry name" value="ARM-type_fold"/>
</dbReference>
<dbReference type="GO" id="GO:0004674">
    <property type="term" value="F:protein serine/threonine kinase activity"/>
    <property type="evidence" value="ECO:0007669"/>
    <property type="project" value="TreeGrafter"/>
</dbReference>
<dbReference type="InterPro" id="IPR011009">
    <property type="entry name" value="Kinase-like_dom_sf"/>
</dbReference>
<feature type="binding site" evidence="6">
    <location>
        <position position="309"/>
    </location>
    <ligand>
        <name>ATP</name>
        <dbReference type="ChEBI" id="CHEBI:30616"/>
    </ligand>
</feature>
<dbReference type="Gene3D" id="1.10.510.10">
    <property type="entry name" value="Transferase(Phosphotransferase) domain 1"/>
    <property type="match status" value="1"/>
</dbReference>
<keyword evidence="2" id="KW-0808">Transferase</keyword>
<evidence type="ECO:0000256" key="3">
    <source>
        <dbReference type="ARBA" id="ARBA00022741"/>
    </source>
</evidence>
<keyword evidence="3 6" id="KW-0547">Nucleotide-binding</keyword>
<dbReference type="InterPro" id="IPR050660">
    <property type="entry name" value="NEK_Ser/Thr_kinase"/>
</dbReference>
<dbReference type="SMART" id="SM00220">
    <property type="entry name" value="S_TKc"/>
    <property type="match status" value="1"/>
</dbReference>
<evidence type="ECO:0000256" key="4">
    <source>
        <dbReference type="ARBA" id="ARBA00022777"/>
    </source>
</evidence>
<dbReference type="PANTHER" id="PTHR43671:SF92">
    <property type="entry name" value="SERINE_THREONINE-PROTEIN KINASE NEK10"/>
    <property type="match status" value="1"/>
</dbReference>
<dbReference type="AlphaFoldDB" id="F1L057"/>
<keyword evidence="5 6" id="KW-0067">ATP-binding</keyword>
<keyword evidence="4 9" id="KW-0418">Kinase</keyword>
<evidence type="ECO:0000256" key="7">
    <source>
        <dbReference type="SAM" id="MobiDB-lite"/>
    </source>
</evidence>
<dbReference type="InterPro" id="IPR008271">
    <property type="entry name" value="Ser/Thr_kinase_AS"/>
</dbReference>
<dbReference type="Gene3D" id="1.25.10.10">
    <property type="entry name" value="Leucine-rich Repeat Variant"/>
    <property type="match status" value="1"/>
</dbReference>
<dbReference type="PROSITE" id="PS50011">
    <property type="entry name" value="PROTEIN_KINASE_DOM"/>
    <property type="match status" value="1"/>
</dbReference>
<reference evidence="9" key="1">
    <citation type="journal article" date="2011" name="Genome Res.">
        <title>Deep small RNA sequencing from the nematode Ascaris reveals conservation, functional diversification, and novel developmental profiles.</title>
        <authorList>
            <person name="Wang J."/>
            <person name="Czech B."/>
            <person name="Crunk A."/>
            <person name="Wallace A."/>
            <person name="Mitreva M."/>
            <person name="Hannon G.J."/>
            <person name="Davis R.E."/>
        </authorList>
    </citation>
    <scope>NUCLEOTIDE SEQUENCE</scope>
</reference>
<dbReference type="InterPro" id="IPR017441">
    <property type="entry name" value="Protein_kinase_ATP_BS"/>
</dbReference>
<dbReference type="InterPro" id="IPR000719">
    <property type="entry name" value="Prot_kinase_dom"/>
</dbReference>
<evidence type="ECO:0000256" key="1">
    <source>
        <dbReference type="ARBA" id="ARBA00010886"/>
    </source>
</evidence>
<proteinExistence type="evidence at transcript level"/>
<dbReference type="SUPFAM" id="SSF56112">
    <property type="entry name" value="Protein kinase-like (PK-like)"/>
    <property type="match status" value="1"/>
</dbReference>
<dbReference type="GO" id="GO:1902749">
    <property type="term" value="P:regulation of cell cycle G2/M phase transition"/>
    <property type="evidence" value="ECO:0007669"/>
    <property type="project" value="TreeGrafter"/>
</dbReference>
<organism evidence="9">
    <name type="scientific">Ascaris suum</name>
    <name type="common">Pig roundworm</name>
    <name type="synonym">Ascaris lumbricoides</name>
    <dbReference type="NCBI Taxonomy" id="6253"/>
    <lineage>
        <taxon>Eukaryota</taxon>
        <taxon>Metazoa</taxon>
        <taxon>Ecdysozoa</taxon>
        <taxon>Nematoda</taxon>
        <taxon>Chromadorea</taxon>
        <taxon>Rhabditida</taxon>
        <taxon>Spirurina</taxon>
        <taxon>Ascaridomorpha</taxon>
        <taxon>Ascaridoidea</taxon>
        <taxon>Ascarididae</taxon>
        <taxon>Ascaris</taxon>
    </lineage>
</organism>
<name>F1L057_ASCSU</name>
<sequence length="618" mass="70061">MTILQATLQSMGTLAEMSSMARIEIGSSIAVDACLQLAKDTDLLTQKLCISLLRILCCDDQVREQIKVYDGIPLLISVLCVKNCRLQWHVAWTLAQLAEDTEAATEIVSTGGVPILIAELATRTTSDRSIDDWITMETGICAVLAHLCLCDANQVLIVQNNGIFQLGRIILLQYDKPLLSENENFRVLQCSVFRVLRLLFCLERNRHFFRRVFQPEFYEQFIDIGHYVHELTAYAPLVDSYRNIIKTVPKDTVLSCWDTADQQRAPIALIGQYAVIEQLGAGAFGCVYRARKQTVDSAPTSSAPMYALKEIFMLQEDDSNADKSYGDIISEVRIIKQQLRHPNIVRYRRVFIENHKLYIVMDLIEGASLKDHINSVKEKCETFPEARIWNIVIQMALALRYLHKDKRIVHRDLKPNNIMLADNDRVVITDFGLAKERGADYLKSAAGTIVYSCPEIVQNEPYSDKADVWSFGCCVYEMCNLKPAFFSHNVLRLATAIVEGKYDPVDPKYSPELRGMVDACLEKDHRQRADIIGISSLITERFMLCLDDLLRAHASRANNDTSKLLQKQRETTASSTNSANTQKLTSHSLENCRHLRSRSDTKSTLPQRAFGIDKPRKR</sequence>
<comment type="similarity">
    <text evidence="1">Belongs to the protein kinase superfamily. NEK Ser/Thr protein kinase family. NIMA subfamily.</text>
</comment>
<accession>F1L057</accession>
<feature type="compositionally biased region" description="Low complexity" evidence="7">
    <location>
        <begin position="571"/>
        <end position="581"/>
    </location>
</feature>
<evidence type="ECO:0000256" key="6">
    <source>
        <dbReference type="PROSITE-ProRule" id="PRU10141"/>
    </source>
</evidence>
<evidence type="ECO:0000256" key="5">
    <source>
        <dbReference type="ARBA" id="ARBA00022840"/>
    </source>
</evidence>